<dbReference type="EC" id="2.7.1.172" evidence="1"/>
<dbReference type="RefSeq" id="XP_013282067.1">
    <property type="nucleotide sequence ID" value="XM_013426613.1"/>
</dbReference>
<dbReference type="OrthoDB" id="5772781at2759"/>
<dbReference type="HOGENOM" id="CLU_036517_1_2_1"/>
<gene>
    <name evidence="3" type="ORF">Z517_08093</name>
</gene>
<dbReference type="VEuPathDB" id="FungiDB:Z517_08093"/>
<dbReference type="AlphaFoldDB" id="A0A0D2H0P7"/>
<comment type="catalytic activity">
    <reaction evidence="2">
        <text>N(6)-D-ribulosyl-L-lysyl-[protein] + ATP = N(6)-(3-O-phospho-D-ribulosyl)-L-lysyl-[protein] + ADP + H(+)</text>
        <dbReference type="Rhea" id="RHEA:48432"/>
        <dbReference type="Rhea" id="RHEA-COMP:12103"/>
        <dbReference type="Rhea" id="RHEA-COMP:12104"/>
        <dbReference type="ChEBI" id="CHEBI:15378"/>
        <dbReference type="ChEBI" id="CHEBI:30616"/>
        <dbReference type="ChEBI" id="CHEBI:90418"/>
        <dbReference type="ChEBI" id="CHEBI:90420"/>
        <dbReference type="ChEBI" id="CHEBI:456216"/>
        <dbReference type="EC" id="2.7.1.172"/>
    </reaction>
    <physiologicalReaction direction="left-to-right" evidence="2">
        <dbReference type="Rhea" id="RHEA:48433"/>
    </physiologicalReaction>
</comment>
<accession>A0A0D2H0P7</accession>
<keyword evidence="4" id="KW-1185">Reference proteome</keyword>
<protein>
    <recommendedName>
        <fullName evidence="1">protein-ribulosamine 3-kinase</fullName>
        <ecNumber evidence="1">2.7.1.172</ecNumber>
    </recommendedName>
</protein>
<dbReference type="InterPro" id="IPR016477">
    <property type="entry name" value="Fructo-/Ketosamine-3-kinase"/>
</dbReference>
<dbReference type="Gene3D" id="3.90.1200.10">
    <property type="match status" value="1"/>
</dbReference>
<dbReference type="EMBL" id="KN846973">
    <property type="protein sequence ID" value="KIW78259.1"/>
    <property type="molecule type" value="Genomic_DNA"/>
</dbReference>
<name>A0A0D2H0P7_9EURO</name>
<dbReference type="GeneID" id="25307583"/>
<dbReference type="PANTHER" id="PTHR12149">
    <property type="entry name" value="FRUCTOSAMINE 3 KINASE-RELATED PROTEIN"/>
    <property type="match status" value="1"/>
</dbReference>
<dbReference type="GO" id="GO:0102193">
    <property type="term" value="F:protein-ribulosamine 3-kinase activity"/>
    <property type="evidence" value="ECO:0007669"/>
    <property type="project" value="UniProtKB-EC"/>
</dbReference>
<reference evidence="3 4" key="1">
    <citation type="submission" date="2015-01" db="EMBL/GenBank/DDBJ databases">
        <title>The Genome Sequence of Fonsecaea pedrosoi CBS 271.37.</title>
        <authorList>
            <consortium name="The Broad Institute Genomics Platform"/>
            <person name="Cuomo C."/>
            <person name="de Hoog S."/>
            <person name="Gorbushina A."/>
            <person name="Stielow B."/>
            <person name="Teixiera M."/>
            <person name="Abouelleil A."/>
            <person name="Chapman S.B."/>
            <person name="Priest M."/>
            <person name="Young S.K."/>
            <person name="Wortman J."/>
            <person name="Nusbaum C."/>
            <person name="Birren B."/>
        </authorList>
    </citation>
    <scope>NUCLEOTIDE SEQUENCE [LARGE SCALE GENOMIC DNA]</scope>
    <source>
        <strain evidence="3 4">CBS 271.37</strain>
    </source>
</reference>
<dbReference type="STRING" id="1442368.A0A0D2H0P7"/>
<evidence type="ECO:0000256" key="2">
    <source>
        <dbReference type="ARBA" id="ARBA00048655"/>
    </source>
</evidence>
<evidence type="ECO:0000313" key="4">
    <source>
        <dbReference type="Proteomes" id="UP000053029"/>
    </source>
</evidence>
<dbReference type="Proteomes" id="UP000053029">
    <property type="component" value="Unassembled WGS sequence"/>
</dbReference>
<dbReference type="InterPro" id="IPR011009">
    <property type="entry name" value="Kinase-like_dom_sf"/>
</dbReference>
<proteinExistence type="predicted"/>
<dbReference type="SUPFAM" id="SSF56112">
    <property type="entry name" value="Protein kinase-like (PK-like)"/>
    <property type="match status" value="1"/>
</dbReference>
<organism evidence="3 4">
    <name type="scientific">Fonsecaea pedrosoi CBS 271.37</name>
    <dbReference type="NCBI Taxonomy" id="1442368"/>
    <lineage>
        <taxon>Eukaryota</taxon>
        <taxon>Fungi</taxon>
        <taxon>Dikarya</taxon>
        <taxon>Ascomycota</taxon>
        <taxon>Pezizomycotina</taxon>
        <taxon>Eurotiomycetes</taxon>
        <taxon>Chaetothyriomycetidae</taxon>
        <taxon>Chaetothyriales</taxon>
        <taxon>Herpotrichiellaceae</taxon>
        <taxon>Fonsecaea</taxon>
    </lineage>
</organism>
<evidence type="ECO:0000313" key="3">
    <source>
        <dbReference type="EMBL" id="KIW78259.1"/>
    </source>
</evidence>
<dbReference type="PANTHER" id="PTHR12149:SF8">
    <property type="entry name" value="PROTEIN-RIBULOSAMINE 3-KINASE"/>
    <property type="match status" value="1"/>
</dbReference>
<sequence length="366" mass="41381">MSDAIHKDGHSLIKPTAAAREDTLYDEIINSFPRHTQLLSAQEIPLSKWTLLARLVVKQPDDEPAIYFLKCAAGEAGRVMIEGEFHSMSELYKTMPELVPKPYAWGTLKTLPVKTYYLLVEFIGISDGLPEPNQLCAKLARLHDTSVSPTGKFGFYIPTCQGRIPQAVAWESNWTIYFTSLLRHVIALDDAENGSWGALSVLEVRLLAHVVPCLLDNLTKDGRVVKPSLIHGDLWEGNTGVSLQTGNIYLFDAAAMYAHHELEIGNWRCSYNKIHHKVYTQTYLRYNGPSEPTEEWADRNRLYCIYYNILYSVNHRSQGQAVRQTAFDDMYYLIDKFAPFPEGQGPARIKDADRAILSDEGDHTKS</sequence>
<evidence type="ECO:0000256" key="1">
    <source>
        <dbReference type="ARBA" id="ARBA00011961"/>
    </source>
</evidence>
<dbReference type="Pfam" id="PF03881">
    <property type="entry name" value="Fructosamin_kin"/>
    <property type="match status" value="1"/>
</dbReference>